<evidence type="ECO:0000313" key="3">
    <source>
        <dbReference type="Proteomes" id="UP001180845"/>
    </source>
</evidence>
<evidence type="ECO:0000313" key="2">
    <source>
        <dbReference type="EMBL" id="MDR7304590.1"/>
    </source>
</evidence>
<keyword evidence="3" id="KW-1185">Reference proteome</keyword>
<accession>A0AAE3ZI59</accession>
<reference evidence="2" key="1">
    <citation type="submission" date="2023-07" db="EMBL/GenBank/DDBJ databases">
        <title>Sequencing the genomes of 1000 actinobacteria strains.</title>
        <authorList>
            <person name="Klenk H.-P."/>
        </authorList>
    </citation>
    <scope>NUCLEOTIDE SEQUENCE</scope>
    <source>
        <strain evidence="2">DSM 45977</strain>
    </source>
</reference>
<evidence type="ECO:0000256" key="1">
    <source>
        <dbReference type="SAM" id="MobiDB-lite"/>
    </source>
</evidence>
<dbReference type="AlphaFoldDB" id="A0AAE3ZI59"/>
<name>A0AAE3ZI59_9ACTN</name>
<proteinExistence type="predicted"/>
<feature type="region of interest" description="Disordered" evidence="1">
    <location>
        <begin position="1"/>
        <end position="42"/>
    </location>
</feature>
<comment type="caution">
    <text evidence="2">The sequence shown here is derived from an EMBL/GenBank/DDBJ whole genome shotgun (WGS) entry which is preliminary data.</text>
</comment>
<organism evidence="2 3">
    <name type="scientific">Haloactinomyces albus</name>
    <dbReference type="NCBI Taxonomy" id="1352928"/>
    <lineage>
        <taxon>Bacteria</taxon>
        <taxon>Bacillati</taxon>
        <taxon>Actinomycetota</taxon>
        <taxon>Actinomycetes</taxon>
        <taxon>Actinopolysporales</taxon>
        <taxon>Actinopolysporaceae</taxon>
        <taxon>Haloactinomyces</taxon>
    </lineage>
</organism>
<sequence length="42" mass="4711">MATQAKRIRGLEHHRIAERRQPALPADAANPITCSSAWSRSR</sequence>
<feature type="compositionally biased region" description="Polar residues" evidence="1">
    <location>
        <begin position="32"/>
        <end position="42"/>
    </location>
</feature>
<feature type="compositionally biased region" description="Basic and acidic residues" evidence="1">
    <location>
        <begin position="9"/>
        <end position="21"/>
    </location>
</feature>
<protein>
    <submittedName>
        <fullName evidence="2">Uncharacterized protein</fullName>
    </submittedName>
</protein>
<dbReference type="Proteomes" id="UP001180845">
    <property type="component" value="Unassembled WGS sequence"/>
</dbReference>
<gene>
    <name evidence="2" type="ORF">JOF55_004834</name>
</gene>
<dbReference type="EMBL" id="JAVDXW010000002">
    <property type="protein sequence ID" value="MDR7304590.1"/>
    <property type="molecule type" value="Genomic_DNA"/>
</dbReference>